<gene>
    <name evidence="1" type="ORF">LCGC14_2250730</name>
</gene>
<evidence type="ECO:0000313" key="1">
    <source>
        <dbReference type="EMBL" id="KKL55906.1"/>
    </source>
</evidence>
<dbReference type="EMBL" id="LAZR01030670">
    <property type="protein sequence ID" value="KKL55906.1"/>
    <property type="molecule type" value="Genomic_DNA"/>
</dbReference>
<comment type="caution">
    <text evidence="1">The sequence shown here is derived from an EMBL/GenBank/DDBJ whole genome shotgun (WGS) entry which is preliminary data.</text>
</comment>
<sequence length="220" mass="25279">MNSTSEKPLIMSGASVIATLEDRKHQTRRVIKPQPAMCNCQPSNWQASRCDWVGYKYSGRDTWFCHTCGAGLRAIDEWSSHGILCPYGQVGSHIWVRETWHQDTGLSSDKTIHYKADNLSDSYSWKPSIFMPRWASRLTLEITGVRVERVQEISHEDAIAEGCLNQVLSNMEPDFDMAIRPASDVFHELWDSLNKKRGYGWAVNPWTWALDYKRVEGLRE</sequence>
<proteinExistence type="predicted"/>
<organism evidence="1">
    <name type="scientific">marine sediment metagenome</name>
    <dbReference type="NCBI Taxonomy" id="412755"/>
    <lineage>
        <taxon>unclassified sequences</taxon>
        <taxon>metagenomes</taxon>
        <taxon>ecological metagenomes</taxon>
    </lineage>
</organism>
<dbReference type="AlphaFoldDB" id="A0A0F9DQ49"/>
<protein>
    <submittedName>
        <fullName evidence="1">Uncharacterized protein</fullName>
    </submittedName>
</protein>
<name>A0A0F9DQ49_9ZZZZ</name>
<accession>A0A0F9DQ49</accession>
<reference evidence="1" key="1">
    <citation type="journal article" date="2015" name="Nature">
        <title>Complex archaea that bridge the gap between prokaryotes and eukaryotes.</title>
        <authorList>
            <person name="Spang A."/>
            <person name="Saw J.H."/>
            <person name="Jorgensen S.L."/>
            <person name="Zaremba-Niedzwiedzka K."/>
            <person name="Martijn J."/>
            <person name="Lind A.E."/>
            <person name="van Eijk R."/>
            <person name="Schleper C."/>
            <person name="Guy L."/>
            <person name="Ettema T.J."/>
        </authorList>
    </citation>
    <scope>NUCLEOTIDE SEQUENCE</scope>
</reference>